<comment type="catalytic activity">
    <reaction evidence="1">
        <text>RNA(n) + a ribonucleoside 5'-triphosphate = RNA(n+1) + diphosphate</text>
        <dbReference type="Rhea" id="RHEA:21248"/>
        <dbReference type="Rhea" id="RHEA-COMP:14527"/>
        <dbReference type="Rhea" id="RHEA-COMP:17342"/>
        <dbReference type="ChEBI" id="CHEBI:33019"/>
        <dbReference type="ChEBI" id="CHEBI:61557"/>
        <dbReference type="ChEBI" id="CHEBI:140395"/>
        <dbReference type="EC" id="2.7.7.48"/>
    </reaction>
</comment>
<feature type="compositionally biased region" description="Basic and acidic residues" evidence="2">
    <location>
        <begin position="1108"/>
        <end position="1117"/>
    </location>
</feature>
<dbReference type="Pfam" id="PF05183">
    <property type="entry name" value="RdRP"/>
    <property type="match status" value="2"/>
</dbReference>
<gene>
    <name evidence="4" type="ORF">AUEXF2481DRAFT_92979</name>
</gene>
<dbReference type="EMBL" id="KL584791">
    <property type="protein sequence ID" value="KEQ90439.1"/>
    <property type="molecule type" value="Genomic_DNA"/>
</dbReference>
<organism evidence="4 5">
    <name type="scientific">Aureobasidium subglaciale (strain EXF-2481)</name>
    <name type="common">Aureobasidium pullulans var. subglaciale</name>
    <dbReference type="NCBI Taxonomy" id="1043005"/>
    <lineage>
        <taxon>Eukaryota</taxon>
        <taxon>Fungi</taxon>
        <taxon>Dikarya</taxon>
        <taxon>Ascomycota</taxon>
        <taxon>Pezizomycotina</taxon>
        <taxon>Dothideomycetes</taxon>
        <taxon>Dothideomycetidae</taxon>
        <taxon>Dothideales</taxon>
        <taxon>Saccotheciaceae</taxon>
        <taxon>Aureobasidium</taxon>
    </lineage>
</organism>
<evidence type="ECO:0000256" key="1">
    <source>
        <dbReference type="RuleBase" id="RU363098"/>
    </source>
</evidence>
<feature type="region of interest" description="Disordered" evidence="2">
    <location>
        <begin position="1"/>
        <end position="27"/>
    </location>
</feature>
<dbReference type="InParanoid" id="A0A074Y3B4"/>
<dbReference type="RefSeq" id="XP_013338938.1">
    <property type="nucleotide sequence ID" value="XM_013483484.1"/>
</dbReference>
<dbReference type="OrthoDB" id="10055769at2759"/>
<dbReference type="Proteomes" id="UP000030641">
    <property type="component" value="Unassembled WGS sequence"/>
</dbReference>
<proteinExistence type="inferred from homology"/>
<feature type="region of interest" description="Disordered" evidence="2">
    <location>
        <begin position="156"/>
        <end position="235"/>
    </location>
</feature>
<evidence type="ECO:0000256" key="2">
    <source>
        <dbReference type="SAM" id="MobiDB-lite"/>
    </source>
</evidence>
<name>A0A074Y3B4_AURSE</name>
<feature type="domain" description="RDRP core" evidence="3">
    <location>
        <begin position="468"/>
        <end position="799"/>
    </location>
</feature>
<keyword evidence="5" id="KW-1185">Reference proteome</keyword>
<reference evidence="4 5" key="1">
    <citation type="journal article" date="2014" name="BMC Genomics">
        <title>Genome sequencing of four Aureobasidium pullulans varieties: biotechnological potential, stress tolerance, and description of new species.</title>
        <authorList>
            <person name="Gostin Ar C."/>
            <person name="Ohm R.A."/>
            <person name="Kogej T."/>
            <person name="Sonjak S."/>
            <person name="Turk M."/>
            <person name="Zajc J."/>
            <person name="Zalar P."/>
            <person name="Grube M."/>
            <person name="Sun H."/>
            <person name="Han J."/>
            <person name="Sharma A."/>
            <person name="Chiniquy J."/>
            <person name="Ngan C.Y."/>
            <person name="Lipzen A."/>
            <person name="Barry K."/>
            <person name="Grigoriev I.V."/>
            <person name="Gunde-Cimerman N."/>
        </authorList>
    </citation>
    <scope>NUCLEOTIDE SEQUENCE [LARGE SCALE GENOMIC DNA]</scope>
    <source>
        <strain evidence="4 5">EXF-2481</strain>
    </source>
</reference>
<sequence length="1117" mass="126199">MAASDPAGLSRSNGGSPAPTTPRGQASRQINIIVDSIAQEFGLPLRPRVGTFSPSKQPDGYPERCVDRINFLFFMNKVAMYDVINSFRKDRAKNRISGDHLESFYTRIRDAAYIEKNKPQVGKLRLDEPVQQPQSDFKKPAPKLSLTQTKLIPKIKKGSKLSRVKPTETEDQNSKTQLLPVNQSFLLDSEPVNRGTKRLSDSDSSDSPPYVRLSKQPRQQRQVTDHSSCKASYQNTSFASSGQTNACSISLGHENQSFATTVATSFDRSSDDLDSSSADHGDLDLTQAEQAQSILKSFMQPSNVQTDSEALTNHGDSFAGRLRLQRPLPAAETCTTAAGVRLQQEHVAASRSSEASFGSKTSSKVLENRLVRSLPTDGLFGTPVAVDVNHSSFHHLWESYRVADTIWQPLQYHANVDDIYQQLPAGTQFQRTSPSVWDALIDPMQSANVKLKANLNFNPSLFADKLLTLSLQPLKCERACILERHFGTSRFLYIEIPQVHRFKASHLSGQEDLLKVRYLEWLCNEKEFLGRTRRAFHVQDVKKKHSKDNVPSQRLVLFAVDGPRLRKVSVDEMVKWAIPLNINGHQGFCKAYARLDLFLSQTIPTVNFGYREVKYVTDTLADGSPESNEYNDRRMKFEYRCATSDEQAVMNDGCSLISVGAAKELCEEHGIKSVRPVAFQGRINGCKGVWMISAPYDTTEPKHRKRWIQMTESQRKVVPRDEDLTNSCKPNRSPKPSTLNLGFIPILQNRHVSRDTLQHAIETQLEMDFSAFLDSLKDPVSLRRWLHAEFSGMEEMNRKLGIREAGREVNFTSRVWRQSFDQLISRNVHSASHQTLAINRKGIGRETSFASMLRHPSLRCSDIQKVKAVYKEELSHLLDVVVFPSKGCVPQAHKLQGGDYDGDTFWLCWDPRLTTDFKNAPAPLDEPKLEYYGVKRDTRKLRDVLGSDNNVDRWLLESFKFKLQEDLLGNATKLHGKLAYKENSISSKKVEDLAGLHDLVIDSAKNGYTLTLSAFNHFVQERLNIKVPLYKPAYESWMNPATDSTLGRLEPNLKHIIDYLLFETSPGSRLTVDDVYAIFKPRKEKKAVNQRQAPLPITEFSESSEEEFPTHQDESPT</sequence>
<dbReference type="OMA" id="KEYCENQ"/>
<evidence type="ECO:0000259" key="3">
    <source>
        <dbReference type="Pfam" id="PF05183"/>
    </source>
</evidence>
<dbReference type="STRING" id="1043005.A0A074Y3B4"/>
<dbReference type="GO" id="GO:0003968">
    <property type="term" value="F:RNA-directed RNA polymerase activity"/>
    <property type="evidence" value="ECO:0007669"/>
    <property type="project" value="UniProtKB-KW"/>
</dbReference>
<dbReference type="PANTHER" id="PTHR23079:SF14">
    <property type="entry name" value="RNA-DEPENDENT RNA POLYMERASE"/>
    <property type="match status" value="1"/>
</dbReference>
<dbReference type="AlphaFoldDB" id="A0A074Y3B4"/>
<evidence type="ECO:0000313" key="5">
    <source>
        <dbReference type="Proteomes" id="UP000030641"/>
    </source>
</evidence>
<keyword evidence="1" id="KW-0808">Transferase</keyword>
<feature type="region of interest" description="Disordered" evidence="2">
    <location>
        <begin position="1084"/>
        <end position="1117"/>
    </location>
</feature>
<comment type="similarity">
    <text evidence="1">Belongs to the RdRP family.</text>
</comment>
<dbReference type="EC" id="2.7.7.48" evidence="1"/>
<dbReference type="GO" id="GO:0031380">
    <property type="term" value="C:nuclear RNA-directed RNA polymerase complex"/>
    <property type="evidence" value="ECO:0007669"/>
    <property type="project" value="TreeGrafter"/>
</dbReference>
<accession>A0A074Y3B4</accession>
<keyword evidence="1" id="KW-0548">Nucleotidyltransferase</keyword>
<dbReference type="GeneID" id="25372302"/>
<evidence type="ECO:0000313" key="4">
    <source>
        <dbReference type="EMBL" id="KEQ90439.1"/>
    </source>
</evidence>
<protein>
    <recommendedName>
        <fullName evidence="1">RNA-dependent RNA polymerase</fullName>
        <ecNumber evidence="1">2.7.7.48</ecNumber>
    </recommendedName>
</protein>
<feature type="region of interest" description="Disordered" evidence="2">
    <location>
        <begin position="124"/>
        <end position="143"/>
    </location>
</feature>
<dbReference type="GO" id="GO:0030422">
    <property type="term" value="P:siRNA processing"/>
    <property type="evidence" value="ECO:0007669"/>
    <property type="project" value="TreeGrafter"/>
</dbReference>
<dbReference type="InterPro" id="IPR007855">
    <property type="entry name" value="RDRP"/>
</dbReference>
<dbReference type="GO" id="GO:0003723">
    <property type="term" value="F:RNA binding"/>
    <property type="evidence" value="ECO:0007669"/>
    <property type="project" value="UniProtKB-KW"/>
</dbReference>
<dbReference type="HOGENOM" id="CLU_004836_0_0_1"/>
<keyword evidence="1" id="KW-0696">RNA-directed RNA polymerase</keyword>
<feature type="domain" description="RDRP core" evidence="3">
    <location>
        <begin position="853"/>
        <end position="1063"/>
    </location>
</feature>
<feature type="compositionally biased region" description="Polar residues" evidence="2">
    <location>
        <begin position="174"/>
        <end position="186"/>
    </location>
</feature>
<dbReference type="InterPro" id="IPR057596">
    <property type="entry name" value="RDRP_core"/>
</dbReference>
<dbReference type="PANTHER" id="PTHR23079">
    <property type="entry name" value="RNA-DEPENDENT RNA POLYMERASE"/>
    <property type="match status" value="1"/>
</dbReference>
<keyword evidence="1" id="KW-0694">RNA-binding</keyword>